<evidence type="ECO:0008006" key="3">
    <source>
        <dbReference type="Google" id="ProtNLM"/>
    </source>
</evidence>
<evidence type="ECO:0000313" key="1">
    <source>
        <dbReference type="EMBL" id="PWR70634.1"/>
    </source>
</evidence>
<dbReference type="EMBL" id="QGMY01000011">
    <property type="protein sequence ID" value="PWR70634.1"/>
    <property type="molecule type" value="Genomic_DNA"/>
</dbReference>
<reference evidence="1 2" key="1">
    <citation type="submission" date="2018-05" db="EMBL/GenBank/DDBJ databases">
        <title>Draft genome of Methanospirillum lacunae Ki8-1.</title>
        <authorList>
            <person name="Dueholm M.S."/>
            <person name="Nielsen P.H."/>
            <person name="Bakmann L.F."/>
            <person name="Otzen D.E."/>
        </authorList>
    </citation>
    <scope>NUCLEOTIDE SEQUENCE [LARGE SCALE GENOMIC DNA]</scope>
    <source>
        <strain evidence="1 2">Ki8-1</strain>
    </source>
</reference>
<dbReference type="OrthoDB" id="378347at2157"/>
<dbReference type="AlphaFoldDB" id="A0A2V2MQX8"/>
<dbReference type="Proteomes" id="UP000245657">
    <property type="component" value="Unassembled WGS sequence"/>
</dbReference>
<organism evidence="1 2">
    <name type="scientific">Methanospirillum lacunae</name>
    <dbReference type="NCBI Taxonomy" id="668570"/>
    <lineage>
        <taxon>Archaea</taxon>
        <taxon>Methanobacteriati</taxon>
        <taxon>Methanobacteriota</taxon>
        <taxon>Stenosarchaea group</taxon>
        <taxon>Methanomicrobia</taxon>
        <taxon>Methanomicrobiales</taxon>
        <taxon>Methanospirillaceae</taxon>
        <taxon>Methanospirillum</taxon>
    </lineage>
</organism>
<name>A0A2V2MQX8_9EURY</name>
<dbReference type="GeneID" id="97547638"/>
<accession>A0A2V2MQX8</accession>
<dbReference type="RefSeq" id="WP_109969747.1">
    <property type="nucleotide sequence ID" value="NZ_CP176093.1"/>
</dbReference>
<gene>
    <name evidence="1" type="ORF">DK846_14690</name>
</gene>
<comment type="caution">
    <text evidence="1">The sequence shown here is derived from an EMBL/GenBank/DDBJ whole genome shotgun (WGS) entry which is preliminary data.</text>
</comment>
<sequence length="247" mass="28127">MVAGIPDSNLLAEIRSIVLHRDDLILGPLEWIMLTEFQEQASSLIRVILKDNPDLHISEGIVPGKIPDFHKFRPGWRYDSYEDDEGWEEDHELESLLSESRYDEAFELVSGYVRNHVLFEDVEIIFDMALKSGRLDDIVSLRHFMEEGENHDGVHLIRAYERLMNRDVKGCLALIDRAVSVGYPEENAMILSAAYMNKAGLPKRAVGICEKLLKKQALPLDEIIPVLAAAYRLQGREQEAAELENTL</sequence>
<keyword evidence="2" id="KW-1185">Reference proteome</keyword>
<evidence type="ECO:0000313" key="2">
    <source>
        <dbReference type="Proteomes" id="UP000245657"/>
    </source>
</evidence>
<protein>
    <recommendedName>
        <fullName evidence="3">Tetratricopeptide repeat protein</fullName>
    </recommendedName>
</protein>
<proteinExistence type="predicted"/>